<feature type="region of interest" description="Disordered" evidence="10">
    <location>
        <begin position="1"/>
        <end position="21"/>
    </location>
</feature>
<dbReference type="PANTHER" id="PTHR31392:SF1">
    <property type="entry name" value="ALPHA-1,3-MANNOSYLTRANSFERASE MNN1-RELATED"/>
    <property type="match status" value="1"/>
</dbReference>
<dbReference type="RefSeq" id="XP_019037625.1">
    <property type="nucleotide sequence ID" value="XM_019182150.1"/>
</dbReference>
<dbReference type="GO" id="GO:0016020">
    <property type="term" value="C:membrane"/>
    <property type="evidence" value="ECO:0007669"/>
    <property type="project" value="UniProtKB-SubCell"/>
</dbReference>
<keyword evidence="9" id="KW-0325">Glycoprotein</keyword>
<proteinExistence type="inferred from homology"/>
<dbReference type="GeneID" id="30199396"/>
<dbReference type="GO" id="GO:0000033">
    <property type="term" value="F:alpha-1,3-mannosyltransferase activity"/>
    <property type="evidence" value="ECO:0007669"/>
    <property type="project" value="TreeGrafter"/>
</dbReference>
<dbReference type="SUPFAM" id="SSF53448">
    <property type="entry name" value="Nucleotide-diphospho-sugar transferases"/>
    <property type="match status" value="1"/>
</dbReference>
<dbReference type="GO" id="GO:0005794">
    <property type="term" value="C:Golgi apparatus"/>
    <property type="evidence" value="ECO:0007669"/>
    <property type="project" value="TreeGrafter"/>
</dbReference>
<sequence length="620" mass="72872">MRNKIQEYKKNNEDKEPSDGKKAEFELDFQKMVEVTLGAEQNMIDAVTHLRVFGKCYLNDNGVSSSVLSNWFSEKEAKKQDEEKIDMCYDIEQRLFPWLSRELPVFKRWIDKFNARLLSKRYARSNCFLNTWRSMLNGKGIVLSAADKYESDLVGLLRVLRALNNKLPIQIVHKGDLSEKVQDNLVKVARADDVQVPKYLYDQIKDFTPQNFPKQEIWFVNAKRCIRNEYRGNFNMYANKLIAYLFNSFDDILLMDTDSIPLVKPIELFKSGPYQRTQTIFFKDRFNVEKVSKHDSEYFKRLMPSKIDESLFTIPKTTNHTLENRYIKNQFRHVMEAGMVGIKRSTHFIGILTSIQLNFWTATNSRIWGDKELFWLGQSISGNENYEFNKYDVVAVGELTPMEDRPRNTIAHELCSTHPGHLSGDDDFTLLWINSGMRYCKVDTWEGDMDQERIKKKFKSVKEVETYYKNPVKINAALIPPGGDRSKPNGKDEPAFGWIMTPPCKGYLWCAYDILGGSTDPKDRGAYVEYDNVTEYRNEYLGKLWLNQDLVDLSKYEVQIKVDEEKERVKKVKEDNEKKLREEKEKKEKEERERREKEEKEKKEKEQQEKQAQDGNDHLI</sequence>
<evidence type="ECO:0000256" key="3">
    <source>
        <dbReference type="ARBA" id="ARBA00022676"/>
    </source>
</evidence>
<keyword evidence="4 11" id="KW-0808">Transferase</keyword>
<dbReference type="Pfam" id="PF11051">
    <property type="entry name" value="Mannosyl_trans3"/>
    <property type="match status" value="1"/>
</dbReference>
<accession>A0A1E3NZD9</accession>
<evidence type="ECO:0000256" key="6">
    <source>
        <dbReference type="ARBA" id="ARBA00022968"/>
    </source>
</evidence>
<protein>
    <submittedName>
        <fullName evidence="11">Glycosyltransferase family 71 protein</fullName>
    </submittedName>
</protein>
<comment type="similarity">
    <text evidence="2">Belongs to the MNN1/MNT family.</text>
</comment>
<reference evidence="11 12" key="1">
    <citation type="journal article" date="2016" name="Proc. Natl. Acad. Sci. U.S.A.">
        <title>Comparative genomics of biotechnologically important yeasts.</title>
        <authorList>
            <person name="Riley R."/>
            <person name="Haridas S."/>
            <person name="Wolfe K.H."/>
            <person name="Lopes M.R."/>
            <person name="Hittinger C.T."/>
            <person name="Goeker M."/>
            <person name="Salamov A.A."/>
            <person name="Wisecaver J.H."/>
            <person name="Long T.M."/>
            <person name="Calvey C.H."/>
            <person name="Aerts A.L."/>
            <person name="Barry K.W."/>
            <person name="Choi C."/>
            <person name="Clum A."/>
            <person name="Coughlan A.Y."/>
            <person name="Deshpande S."/>
            <person name="Douglass A.P."/>
            <person name="Hanson S.J."/>
            <person name="Klenk H.-P."/>
            <person name="LaButti K.M."/>
            <person name="Lapidus A."/>
            <person name="Lindquist E.A."/>
            <person name="Lipzen A.M."/>
            <person name="Meier-Kolthoff J.P."/>
            <person name="Ohm R.A."/>
            <person name="Otillar R.P."/>
            <person name="Pangilinan J.L."/>
            <person name="Peng Y."/>
            <person name="Rokas A."/>
            <person name="Rosa C.A."/>
            <person name="Scheuner C."/>
            <person name="Sibirny A.A."/>
            <person name="Slot J.C."/>
            <person name="Stielow J.B."/>
            <person name="Sun H."/>
            <person name="Kurtzman C.P."/>
            <person name="Blackwell M."/>
            <person name="Grigoriev I.V."/>
            <person name="Jeffries T.W."/>
        </authorList>
    </citation>
    <scope>NUCLEOTIDE SEQUENCE [LARGE SCALE GENOMIC DNA]</scope>
    <source>
        <strain evidence="12">ATCC 58044 / CBS 1984 / NCYC 433 / NRRL Y-366-8</strain>
    </source>
</reference>
<evidence type="ECO:0000256" key="7">
    <source>
        <dbReference type="ARBA" id="ARBA00022989"/>
    </source>
</evidence>
<evidence type="ECO:0000256" key="8">
    <source>
        <dbReference type="ARBA" id="ARBA00023136"/>
    </source>
</evidence>
<keyword evidence="7" id="KW-1133">Transmembrane helix</keyword>
<dbReference type="STRING" id="683960.A0A1E3NZD9"/>
<keyword evidence="8" id="KW-0472">Membrane</keyword>
<dbReference type="EMBL" id="KV454212">
    <property type="protein sequence ID" value="ODQ58418.1"/>
    <property type="molecule type" value="Genomic_DNA"/>
</dbReference>
<evidence type="ECO:0000313" key="12">
    <source>
        <dbReference type="Proteomes" id="UP000094112"/>
    </source>
</evidence>
<comment type="subcellular location">
    <subcellularLocation>
        <location evidence="1">Membrane</location>
        <topology evidence="1">Single-pass type II membrane protein</topology>
    </subcellularLocation>
</comment>
<keyword evidence="5" id="KW-0812">Transmembrane</keyword>
<evidence type="ECO:0000256" key="10">
    <source>
        <dbReference type="SAM" id="MobiDB-lite"/>
    </source>
</evidence>
<evidence type="ECO:0000256" key="1">
    <source>
        <dbReference type="ARBA" id="ARBA00004606"/>
    </source>
</evidence>
<dbReference type="InterPro" id="IPR022751">
    <property type="entry name" value="Alpha_mannosyltransferase"/>
</dbReference>
<keyword evidence="12" id="KW-1185">Reference proteome</keyword>
<keyword evidence="6" id="KW-0735">Signal-anchor</keyword>
<dbReference type="InterPro" id="IPR029044">
    <property type="entry name" value="Nucleotide-diphossugar_trans"/>
</dbReference>
<gene>
    <name evidence="11" type="ORF">WICANDRAFT_34130</name>
</gene>
<name>A0A1E3NZD9_WICAA</name>
<dbReference type="OrthoDB" id="430354at2759"/>
<evidence type="ECO:0000256" key="4">
    <source>
        <dbReference type="ARBA" id="ARBA00022679"/>
    </source>
</evidence>
<dbReference type="GO" id="GO:0006493">
    <property type="term" value="P:protein O-linked glycosylation"/>
    <property type="evidence" value="ECO:0007669"/>
    <property type="project" value="TreeGrafter"/>
</dbReference>
<evidence type="ECO:0000256" key="9">
    <source>
        <dbReference type="ARBA" id="ARBA00023180"/>
    </source>
</evidence>
<keyword evidence="3" id="KW-0328">Glycosyltransferase</keyword>
<dbReference type="PANTHER" id="PTHR31392">
    <property type="entry name" value="ALPHA-1,3-MANNOSYLTRANSFERASE MNN1-RELATED"/>
    <property type="match status" value="1"/>
</dbReference>
<dbReference type="AlphaFoldDB" id="A0A1E3NZD9"/>
<evidence type="ECO:0000256" key="2">
    <source>
        <dbReference type="ARBA" id="ARBA00009105"/>
    </source>
</evidence>
<dbReference type="Proteomes" id="UP000094112">
    <property type="component" value="Unassembled WGS sequence"/>
</dbReference>
<evidence type="ECO:0000313" key="11">
    <source>
        <dbReference type="EMBL" id="ODQ58418.1"/>
    </source>
</evidence>
<evidence type="ECO:0000256" key="5">
    <source>
        <dbReference type="ARBA" id="ARBA00022692"/>
    </source>
</evidence>
<feature type="region of interest" description="Disordered" evidence="10">
    <location>
        <begin position="567"/>
        <end position="620"/>
    </location>
</feature>
<organism evidence="11 12">
    <name type="scientific">Wickerhamomyces anomalus (strain ATCC 58044 / CBS 1984 / NCYC 433 / NRRL Y-366-8)</name>
    <name type="common">Yeast</name>
    <name type="synonym">Hansenula anomala</name>
    <dbReference type="NCBI Taxonomy" id="683960"/>
    <lineage>
        <taxon>Eukaryota</taxon>
        <taxon>Fungi</taxon>
        <taxon>Dikarya</taxon>
        <taxon>Ascomycota</taxon>
        <taxon>Saccharomycotina</taxon>
        <taxon>Saccharomycetes</taxon>
        <taxon>Phaffomycetales</taxon>
        <taxon>Wickerhamomycetaceae</taxon>
        <taxon>Wickerhamomyces</taxon>
    </lineage>
</organism>